<name>A0A9W9D4U9_9PLEO</name>
<dbReference type="OrthoDB" id="3924764at2759"/>
<sequence length="231" mass="23752">MVVHRQSGGLWKLNTDVWRMLRYLYSSSTESTFSTTESGYAVPTPAPEPGIAYTTDAPVDSIAPAVDDSRALVMAEMPSADTAVPSPATASTPSSDAGELRVANVPAEQAAPASGASELIEAPQSLRGAAIAKLLADKDRKPKTANKPCWDNPSCREVQLGIPSPLPSSVESSSELTAAPTLEPSPALSTDLPTDASTESSADAPTDIPAGTPEEAPTEAAVEIPAEPSAV</sequence>
<feature type="region of interest" description="Disordered" evidence="1">
    <location>
        <begin position="79"/>
        <end position="99"/>
    </location>
</feature>
<feature type="compositionally biased region" description="Low complexity" evidence="1">
    <location>
        <begin position="208"/>
        <end position="231"/>
    </location>
</feature>
<feature type="region of interest" description="Disordered" evidence="1">
    <location>
        <begin position="162"/>
        <end position="231"/>
    </location>
</feature>
<proteinExistence type="predicted"/>
<evidence type="ECO:0000256" key="1">
    <source>
        <dbReference type="SAM" id="MobiDB-lite"/>
    </source>
</evidence>
<accession>A0A9W9D4U9</accession>
<feature type="compositionally biased region" description="Polar residues" evidence="1">
    <location>
        <begin position="187"/>
        <end position="203"/>
    </location>
</feature>
<feature type="compositionally biased region" description="Low complexity" evidence="1">
    <location>
        <begin position="79"/>
        <end position="97"/>
    </location>
</feature>
<organism evidence="2 3">
    <name type="scientific">Didymella pomorum</name>
    <dbReference type="NCBI Taxonomy" id="749634"/>
    <lineage>
        <taxon>Eukaryota</taxon>
        <taxon>Fungi</taxon>
        <taxon>Dikarya</taxon>
        <taxon>Ascomycota</taxon>
        <taxon>Pezizomycotina</taxon>
        <taxon>Dothideomycetes</taxon>
        <taxon>Pleosporomycetidae</taxon>
        <taxon>Pleosporales</taxon>
        <taxon>Pleosporineae</taxon>
        <taxon>Didymellaceae</taxon>
        <taxon>Didymella</taxon>
    </lineage>
</organism>
<evidence type="ECO:0000313" key="3">
    <source>
        <dbReference type="Proteomes" id="UP001140510"/>
    </source>
</evidence>
<gene>
    <name evidence="2" type="ORF">N0V91_009001</name>
</gene>
<reference evidence="2" key="1">
    <citation type="submission" date="2022-10" db="EMBL/GenBank/DDBJ databases">
        <title>Tapping the CABI collections for fungal endophytes: first genome assemblies for Collariella, Neodidymelliopsis, Ascochyta clinopodiicola, Didymella pomorum, Didymosphaeria variabile, Neocosmospora piperis and Neocucurbitaria cava.</title>
        <authorList>
            <person name="Hill R."/>
        </authorList>
    </citation>
    <scope>NUCLEOTIDE SEQUENCE</scope>
    <source>
        <strain evidence="2">IMI 355091</strain>
    </source>
</reference>
<dbReference type="Proteomes" id="UP001140510">
    <property type="component" value="Unassembled WGS sequence"/>
</dbReference>
<keyword evidence="3" id="KW-1185">Reference proteome</keyword>
<feature type="compositionally biased region" description="Low complexity" evidence="1">
    <location>
        <begin position="167"/>
        <end position="176"/>
    </location>
</feature>
<protein>
    <submittedName>
        <fullName evidence="2">Uncharacterized protein</fullName>
    </submittedName>
</protein>
<comment type="caution">
    <text evidence="2">The sequence shown here is derived from an EMBL/GenBank/DDBJ whole genome shotgun (WGS) entry which is preliminary data.</text>
</comment>
<dbReference type="EMBL" id="JAPEVA010000096">
    <property type="protein sequence ID" value="KAJ4400026.1"/>
    <property type="molecule type" value="Genomic_DNA"/>
</dbReference>
<evidence type="ECO:0000313" key="2">
    <source>
        <dbReference type="EMBL" id="KAJ4400026.1"/>
    </source>
</evidence>
<dbReference type="AlphaFoldDB" id="A0A9W9D4U9"/>